<dbReference type="PATRIC" id="fig|1434119.4.peg.1118"/>
<dbReference type="AlphaFoldDB" id="A0A0E3LA85"/>
<evidence type="ECO:0000313" key="2">
    <source>
        <dbReference type="Proteomes" id="UP000033092"/>
    </source>
</evidence>
<dbReference type="SUPFAM" id="SSF140931">
    <property type="entry name" value="Fic-like"/>
    <property type="match status" value="1"/>
</dbReference>
<name>A0A0E3LA85_9EURY</name>
<evidence type="ECO:0000313" key="1">
    <source>
        <dbReference type="EMBL" id="AKB31581.1"/>
    </source>
</evidence>
<gene>
    <name evidence="1" type="ORF">MSSIH_0891</name>
</gene>
<dbReference type="PANTHER" id="PTHR13504:SF38">
    <property type="entry name" value="FIDO DOMAIN-CONTAINING PROTEIN"/>
    <property type="match status" value="1"/>
</dbReference>
<dbReference type="Gene3D" id="1.10.3290.10">
    <property type="entry name" value="Fido-like domain"/>
    <property type="match status" value="1"/>
</dbReference>
<dbReference type="KEGG" id="msz:MSSIH_0891"/>
<dbReference type="PANTHER" id="PTHR13504">
    <property type="entry name" value="FIDO DOMAIN-CONTAINING PROTEIN DDB_G0283145"/>
    <property type="match status" value="1"/>
</dbReference>
<reference evidence="1 2" key="1">
    <citation type="submission" date="2014-07" db="EMBL/GenBank/DDBJ databases">
        <title>Methanogenic archaea and the global carbon cycle.</title>
        <authorList>
            <person name="Henriksen J.R."/>
            <person name="Luke J."/>
            <person name="Reinhart S."/>
            <person name="Benedict M.N."/>
            <person name="Youngblut N.D."/>
            <person name="Metcalf M.E."/>
            <person name="Whitaker R.J."/>
            <person name="Metcalf W.W."/>
        </authorList>
    </citation>
    <scope>NUCLEOTIDE SEQUENCE [LARGE SCALE GENOMIC DNA]</scope>
    <source>
        <strain evidence="1 2">HI350</strain>
    </source>
</reference>
<dbReference type="Proteomes" id="UP000033092">
    <property type="component" value="Chromosome"/>
</dbReference>
<accession>A0A0E3LA85</accession>
<dbReference type="EMBL" id="CP009507">
    <property type="protein sequence ID" value="AKB31581.1"/>
    <property type="molecule type" value="Genomic_DNA"/>
</dbReference>
<protein>
    <submittedName>
        <fullName evidence="1">Filamentation induced by cAMP protein Fic</fullName>
    </submittedName>
</protein>
<proteinExistence type="predicted"/>
<dbReference type="InterPro" id="IPR040198">
    <property type="entry name" value="Fido_containing"/>
</dbReference>
<organism evidence="1 2">
    <name type="scientific">Methanosarcina siciliae HI350</name>
    <dbReference type="NCBI Taxonomy" id="1434119"/>
    <lineage>
        <taxon>Archaea</taxon>
        <taxon>Methanobacteriati</taxon>
        <taxon>Methanobacteriota</taxon>
        <taxon>Stenosarchaea group</taxon>
        <taxon>Methanomicrobia</taxon>
        <taxon>Methanosarcinales</taxon>
        <taxon>Methanosarcinaceae</taxon>
        <taxon>Methanosarcina</taxon>
    </lineage>
</organism>
<dbReference type="HOGENOM" id="CLU_1346432_0_0_2"/>
<sequence length="203" mass="23151">MFQPNFKYTNKIVRLLVRIQAAREVIIYSPLIPAWEKQLQREALMKQTHHTTSIEGNPLTLEEVELIIEGKEVLAHEKDKKEVQNYVDVLKYIDSLPENGPITEEFLLEIHRLTAKNILPDDSAGNYRKVQVVVGDPKTGKVTIPLRDLLKSLPWQKPLSSGLTAKMPLTSCPPCRQELLTRNLPEYTPLLTETGEPRELLPP</sequence>
<dbReference type="InterPro" id="IPR036597">
    <property type="entry name" value="Fido-like_dom_sf"/>
</dbReference>